<dbReference type="PANTHER" id="PTHR43823">
    <property type="entry name" value="SPORULATION PROTEIN YKVU"/>
    <property type="match status" value="1"/>
</dbReference>
<reference evidence="11" key="2">
    <citation type="journal article" date="2021" name="PeerJ">
        <title>Extensive microbial diversity within the chicken gut microbiome revealed by metagenomics and culture.</title>
        <authorList>
            <person name="Gilroy R."/>
            <person name="Ravi A."/>
            <person name="Getino M."/>
            <person name="Pursley I."/>
            <person name="Horton D.L."/>
            <person name="Alikhan N.F."/>
            <person name="Baker D."/>
            <person name="Gharbi K."/>
            <person name="Hall N."/>
            <person name="Watson M."/>
            <person name="Adriaenssens E.M."/>
            <person name="Foster-Nyarko E."/>
            <person name="Jarju S."/>
            <person name="Secka A."/>
            <person name="Antonio M."/>
            <person name="Oren A."/>
            <person name="Chaudhuri R.R."/>
            <person name="La Ragione R."/>
            <person name="Hildebrand F."/>
            <person name="Pallen M.J."/>
        </authorList>
    </citation>
    <scope>NUCLEOTIDE SEQUENCE</scope>
    <source>
        <strain evidence="11">ChiGjej2B2-12916</strain>
    </source>
</reference>
<comment type="caution">
    <text evidence="11">The sequence shown here is derived from an EMBL/GenBank/DDBJ whole genome shotgun (WGS) entry which is preliminary data.</text>
</comment>
<evidence type="ECO:0000313" key="11">
    <source>
        <dbReference type="EMBL" id="HIQ60306.1"/>
    </source>
</evidence>
<proteinExistence type="inferred from homology"/>
<evidence type="ECO:0000256" key="5">
    <source>
        <dbReference type="ARBA" id="ARBA00022475"/>
    </source>
</evidence>
<dbReference type="InterPro" id="IPR048279">
    <property type="entry name" value="MdtK-like"/>
</dbReference>
<keyword evidence="6 10" id="KW-0812">Transmembrane</keyword>
<dbReference type="GO" id="GO:0015297">
    <property type="term" value="F:antiporter activity"/>
    <property type="evidence" value="ECO:0007669"/>
    <property type="project" value="InterPro"/>
</dbReference>
<evidence type="ECO:0000256" key="9">
    <source>
        <dbReference type="ARBA" id="ARBA00023251"/>
    </source>
</evidence>
<feature type="transmembrane region" description="Helical" evidence="10">
    <location>
        <begin position="215"/>
        <end position="237"/>
    </location>
</feature>
<evidence type="ECO:0000256" key="6">
    <source>
        <dbReference type="ARBA" id="ARBA00022692"/>
    </source>
</evidence>
<dbReference type="EMBL" id="DVFO01000014">
    <property type="protein sequence ID" value="HIQ60306.1"/>
    <property type="molecule type" value="Genomic_DNA"/>
</dbReference>
<keyword evidence="9" id="KW-0046">Antibiotic resistance</keyword>
<feature type="transmembrane region" description="Helical" evidence="10">
    <location>
        <begin position="148"/>
        <end position="168"/>
    </location>
</feature>
<feature type="transmembrane region" description="Helical" evidence="10">
    <location>
        <begin position="174"/>
        <end position="194"/>
    </location>
</feature>
<dbReference type="NCBIfam" id="TIGR00797">
    <property type="entry name" value="matE"/>
    <property type="match status" value="1"/>
</dbReference>
<organism evidence="11 12">
    <name type="scientific">Candidatus Enterenecus faecium</name>
    <dbReference type="NCBI Taxonomy" id="2840780"/>
    <lineage>
        <taxon>Bacteria</taxon>
        <taxon>Bacillati</taxon>
        <taxon>Bacillota</taxon>
        <taxon>Clostridia</taxon>
        <taxon>Eubacteriales</taxon>
        <taxon>Candidatus Enterenecus</taxon>
    </lineage>
</organism>
<evidence type="ECO:0000256" key="8">
    <source>
        <dbReference type="ARBA" id="ARBA00023136"/>
    </source>
</evidence>
<evidence type="ECO:0000256" key="1">
    <source>
        <dbReference type="ARBA" id="ARBA00004651"/>
    </source>
</evidence>
<gene>
    <name evidence="11" type="ORF">IAD31_01705</name>
</gene>
<dbReference type="GO" id="GO:0042910">
    <property type="term" value="F:xenobiotic transmembrane transporter activity"/>
    <property type="evidence" value="ECO:0007669"/>
    <property type="project" value="InterPro"/>
</dbReference>
<dbReference type="InterPro" id="IPR045070">
    <property type="entry name" value="MATE_MepA-like"/>
</dbReference>
<keyword evidence="4" id="KW-0813">Transport</keyword>
<dbReference type="InterPro" id="IPR002528">
    <property type="entry name" value="MATE_fam"/>
</dbReference>
<keyword evidence="5" id="KW-1003">Cell membrane</keyword>
<evidence type="ECO:0000256" key="2">
    <source>
        <dbReference type="ARBA" id="ARBA00008417"/>
    </source>
</evidence>
<comment type="similarity">
    <text evidence="2">Belongs to the multi antimicrobial extrusion (MATE) (TC 2.A.66.1) family. MepA subfamily.</text>
</comment>
<feature type="transmembrane region" description="Helical" evidence="10">
    <location>
        <begin position="373"/>
        <end position="391"/>
    </location>
</feature>
<accession>A0A9D1CFS4</accession>
<keyword evidence="8 10" id="KW-0472">Membrane</keyword>
<dbReference type="GO" id="GO:0046677">
    <property type="term" value="P:response to antibiotic"/>
    <property type="evidence" value="ECO:0007669"/>
    <property type="project" value="UniProtKB-KW"/>
</dbReference>
<feature type="transmembrane region" description="Helical" evidence="10">
    <location>
        <begin position="298"/>
        <end position="321"/>
    </location>
</feature>
<reference evidence="11" key="1">
    <citation type="submission" date="2020-10" db="EMBL/GenBank/DDBJ databases">
        <authorList>
            <person name="Gilroy R."/>
        </authorList>
    </citation>
    <scope>NUCLEOTIDE SEQUENCE</scope>
    <source>
        <strain evidence="11">ChiGjej2B2-12916</strain>
    </source>
</reference>
<dbReference type="InterPro" id="IPR051327">
    <property type="entry name" value="MATE_MepA_subfamily"/>
</dbReference>
<evidence type="ECO:0000256" key="3">
    <source>
        <dbReference type="ARBA" id="ARBA00022106"/>
    </source>
</evidence>
<protein>
    <recommendedName>
        <fullName evidence="3">Multidrug export protein MepA</fullName>
    </recommendedName>
</protein>
<keyword evidence="7 10" id="KW-1133">Transmembrane helix</keyword>
<dbReference type="Pfam" id="PF01554">
    <property type="entry name" value="MatE"/>
    <property type="match status" value="2"/>
</dbReference>
<feature type="transmembrane region" description="Helical" evidence="10">
    <location>
        <begin position="73"/>
        <end position="96"/>
    </location>
</feature>
<feature type="transmembrane region" description="Helical" evidence="10">
    <location>
        <begin position="341"/>
        <end position="361"/>
    </location>
</feature>
<dbReference type="Proteomes" id="UP000886879">
    <property type="component" value="Unassembled WGS sequence"/>
</dbReference>
<name>A0A9D1CFS4_9FIRM</name>
<feature type="transmembrane region" description="Helical" evidence="10">
    <location>
        <begin position="397"/>
        <end position="416"/>
    </location>
</feature>
<dbReference type="GO" id="GO:0005886">
    <property type="term" value="C:plasma membrane"/>
    <property type="evidence" value="ECO:0007669"/>
    <property type="project" value="UniProtKB-SubCell"/>
</dbReference>
<evidence type="ECO:0000256" key="10">
    <source>
        <dbReference type="SAM" id="Phobius"/>
    </source>
</evidence>
<dbReference type="PANTHER" id="PTHR43823:SF3">
    <property type="entry name" value="MULTIDRUG EXPORT PROTEIN MEPA"/>
    <property type="match status" value="1"/>
</dbReference>
<feature type="transmembrane region" description="Helical" evidence="10">
    <location>
        <begin position="116"/>
        <end position="136"/>
    </location>
</feature>
<evidence type="ECO:0000256" key="7">
    <source>
        <dbReference type="ARBA" id="ARBA00022989"/>
    </source>
</evidence>
<dbReference type="AlphaFoldDB" id="A0A9D1CFS4"/>
<evidence type="ECO:0000313" key="12">
    <source>
        <dbReference type="Proteomes" id="UP000886879"/>
    </source>
</evidence>
<sequence length="433" mass="46694">MTVAQVVNILYSLVDRMYIGHIPGVGHTSLTGMGLTLPLISIVLAFANLGGMGGSPLCSIYRGKGEEGLASAVMGNTLSLLLFFGFAIPLVTIPFLDPILVAFGASDATLPYAKDYSFIYLLGTPFVTVGLGMNPFINSQGFGNKGMLTVMLGAVVNLVLDPILIYGLNLGVRGAAIATIIAQACSAVWVLSFLTGKKSLLPLHLCHLRPRWDHLRRIITLGLSGFFTSITNSLVQIVCNKVLHIYGGDLYVGVMTIINSLREVTFMLIQGFSSGVQPVLGYNYGAGEKRRVCACIRFAVGVTVGYAALIWLLNMTIPGLLIRIFNNNPDMLQAGVPALRVYFSMFVFMALMISSQSIFVGLGQAKKSIFFSILRKAVINAPLTVLLAFLWGVNGVFVAEAVSQFVCGFLCFFTMYRTVYRPLSHGHNFAGAV</sequence>
<dbReference type="PIRSF" id="PIRSF006603">
    <property type="entry name" value="DinF"/>
    <property type="match status" value="1"/>
</dbReference>
<evidence type="ECO:0000256" key="4">
    <source>
        <dbReference type="ARBA" id="ARBA00022448"/>
    </source>
</evidence>
<dbReference type="CDD" id="cd13143">
    <property type="entry name" value="MATE_MepA_like"/>
    <property type="match status" value="1"/>
</dbReference>
<comment type="subcellular location">
    <subcellularLocation>
        <location evidence="1">Cell membrane</location>
        <topology evidence="1">Multi-pass membrane protein</topology>
    </subcellularLocation>
</comment>